<keyword evidence="2" id="KW-1185">Reference proteome</keyword>
<sequence>MGFKNFKRRFKLPRSSPTQTQFQRPQSLATKVQFYQCCFIVAFSSLMETIWFTGKTFFEDRNEIARLKNENDNWRTWWNEEGRYVASTGNEMRQGIGAGNIENEGNIASAPKREIEQAKAIEELISCNEGLYRENEEVKKDLRDLLVWVEKREQEAFGKDRGKRKLHVGTNHGE</sequence>
<accession>A0A4Z1ER60</accession>
<dbReference type="Proteomes" id="UP000297777">
    <property type="component" value="Unassembled WGS sequence"/>
</dbReference>
<evidence type="ECO:0000313" key="2">
    <source>
        <dbReference type="Proteomes" id="UP000297777"/>
    </source>
</evidence>
<name>A0A4Z1ER60_9HELO</name>
<dbReference type="EMBL" id="PQXH01000049">
    <property type="protein sequence ID" value="TGO14695.1"/>
    <property type="molecule type" value="Genomic_DNA"/>
</dbReference>
<comment type="caution">
    <text evidence="1">The sequence shown here is derived from an EMBL/GenBank/DDBJ whole genome shotgun (WGS) entry which is preliminary data.</text>
</comment>
<evidence type="ECO:0000313" key="1">
    <source>
        <dbReference type="EMBL" id="TGO14695.1"/>
    </source>
</evidence>
<dbReference type="OrthoDB" id="3537892at2759"/>
<dbReference type="AlphaFoldDB" id="A0A4Z1ER60"/>
<gene>
    <name evidence="1" type="ORF">BTUL_0049g00040</name>
</gene>
<organism evidence="1 2">
    <name type="scientific">Botrytis tulipae</name>
    <dbReference type="NCBI Taxonomy" id="87230"/>
    <lineage>
        <taxon>Eukaryota</taxon>
        <taxon>Fungi</taxon>
        <taxon>Dikarya</taxon>
        <taxon>Ascomycota</taxon>
        <taxon>Pezizomycotina</taxon>
        <taxon>Leotiomycetes</taxon>
        <taxon>Helotiales</taxon>
        <taxon>Sclerotiniaceae</taxon>
        <taxon>Botrytis</taxon>
    </lineage>
</organism>
<reference evidence="1 2" key="1">
    <citation type="submission" date="2017-12" db="EMBL/GenBank/DDBJ databases">
        <title>Comparative genomics of Botrytis spp.</title>
        <authorList>
            <person name="Valero-Jimenez C.A."/>
            <person name="Tapia P."/>
            <person name="Veloso J."/>
            <person name="Silva-Moreno E."/>
            <person name="Staats M."/>
            <person name="Valdes J.H."/>
            <person name="Van Kan J.A.L."/>
        </authorList>
    </citation>
    <scope>NUCLEOTIDE SEQUENCE [LARGE SCALE GENOMIC DNA]</scope>
    <source>
        <strain evidence="1 2">Bt9001</strain>
    </source>
</reference>
<protein>
    <submittedName>
        <fullName evidence="1">Uncharacterized protein</fullName>
    </submittedName>
</protein>
<proteinExistence type="predicted"/>